<dbReference type="InterPro" id="IPR011335">
    <property type="entry name" value="Restrct_endonuc-II-like"/>
</dbReference>
<organism evidence="2 3">
    <name type="scientific">Rothia terrae</name>
    <dbReference type="NCBI Taxonomy" id="396015"/>
    <lineage>
        <taxon>Bacteria</taxon>
        <taxon>Bacillati</taxon>
        <taxon>Actinomycetota</taxon>
        <taxon>Actinomycetes</taxon>
        <taxon>Micrococcales</taxon>
        <taxon>Micrococcaceae</taxon>
        <taxon>Rothia</taxon>
    </lineage>
</organism>
<feature type="region of interest" description="Disordered" evidence="1">
    <location>
        <begin position="313"/>
        <end position="337"/>
    </location>
</feature>
<name>A0A7H2BBI8_9MICC</name>
<gene>
    <name evidence="2" type="ORF">IDM49_07130</name>
</gene>
<evidence type="ECO:0000313" key="2">
    <source>
        <dbReference type="EMBL" id="QNV37034.1"/>
    </source>
</evidence>
<evidence type="ECO:0000256" key="1">
    <source>
        <dbReference type="SAM" id="MobiDB-lite"/>
    </source>
</evidence>
<protein>
    <submittedName>
        <fullName evidence="2">PD-(D/E)XK nuclease family protein</fullName>
    </submittedName>
</protein>
<dbReference type="PANTHER" id="PTHR31340">
    <property type="entry name" value="MITOCHONDRIAL GENOME MAINTENANCE EXONUCLEASE 1"/>
    <property type="match status" value="1"/>
</dbReference>
<dbReference type="AlphaFoldDB" id="A0A7H2BBI8"/>
<dbReference type="KEGG" id="rter:IDM49_07130"/>
<sequence length="337" mass="37081">MTDPRLATSTDFGRMYAREVGGELLVPSITTVIGQQASDLSGWHGYMAAKAVLEDSRASRPMHSNGMKFAIIRDAASASERYRDQAAARGDRVHNYAENIALRAMGKDHELERTREELLQHGEQAYADRLDEWWDAWRPRPLAAEVTVWNETVGYAGTLDLVAEIAGRVCIIDYKTKGTDKRGRVKPLDNKVVMQLVAGVKAEEALVDAEAGQWQPWQYGSAPILMGVAVGETQVLPQQANPNVLKENWRKFCALRRVWEINRLLDEETGDHLMPVVPPPAHLLATPPAVDPAQVVEPVSVQEVEGAPSLEELALDASSETATALSSIEEPTAERGN</sequence>
<keyword evidence="3" id="KW-1185">Reference proteome</keyword>
<reference evidence="2 3" key="1">
    <citation type="submission" date="2020-09" db="EMBL/GenBank/DDBJ databases">
        <title>Investigation of environmental microbes.</title>
        <authorList>
            <person name="Ou Y."/>
            <person name="Kang Q."/>
        </authorList>
    </citation>
    <scope>NUCLEOTIDE SEQUENCE [LARGE SCALE GENOMIC DNA]</scope>
    <source>
        <strain evidence="2 3">KJZ-14</strain>
    </source>
</reference>
<proteinExistence type="predicted"/>
<dbReference type="RefSeq" id="WP_168615666.1">
    <property type="nucleotide sequence ID" value="NZ_BAAAOX010000043.1"/>
</dbReference>
<dbReference type="Proteomes" id="UP000516404">
    <property type="component" value="Chromosome"/>
</dbReference>
<dbReference type="SUPFAM" id="SSF52980">
    <property type="entry name" value="Restriction endonuclease-like"/>
    <property type="match status" value="1"/>
</dbReference>
<evidence type="ECO:0000313" key="3">
    <source>
        <dbReference type="Proteomes" id="UP000516404"/>
    </source>
</evidence>
<dbReference type="GeneID" id="96624008"/>
<dbReference type="GO" id="GO:0008297">
    <property type="term" value="F:single-stranded DNA exodeoxyribonuclease activity"/>
    <property type="evidence" value="ECO:0007669"/>
    <property type="project" value="TreeGrafter"/>
</dbReference>
<accession>A0A7H2BBI8</accession>
<dbReference type="EMBL" id="CP061539">
    <property type="protein sequence ID" value="QNV37034.1"/>
    <property type="molecule type" value="Genomic_DNA"/>
</dbReference>
<dbReference type="PANTHER" id="PTHR31340:SF3">
    <property type="entry name" value="MITOCHONDRIAL GENOME MAINTENANCE EXONUCLEASE 1"/>
    <property type="match status" value="1"/>
</dbReference>